<reference evidence="2 3" key="1">
    <citation type="submission" date="2010-03" db="EMBL/GenBank/DDBJ databases">
        <title>The complete genome of Methanohalophilus mahii DSM 5219.</title>
        <authorList>
            <consortium name="US DOE Joint Genome Institute (JGI-PGF)"/>
            <person name="Lucas S."/>
            <person name="Copeland A."/>
            <person name="Lapidus A."/>
            <person name="Glavina del Rio T."/>
            <person name="Dalin E."/>
            <person name="Tice H."/>
            <person name="Bruce D."/>
            <person name="Goodwin L."/>
            <person name="Pitluck S."/>
            <person name="Kyrpides N."/>
            <person name="Mavromatis K."/>
            <person name="Ivanova N."/>
            <person name="Lykidis A."/>
            <person name="Saunders E."/>
            <person name="Brettin T."/>
            <person name="Detter J.C."/>
            <person name="Han C."/>
            <person name="Land M."/>
            <person name="Hauser L."/>
            <person name="Markowitz V."/>
            <person name="Cheng J.-F."/>
            <person name="Hugenholtz P."/>
            <person name="Woyke T."/>
            <person name="Wu D."/>
            <person name="Spring S."/>
            <person name="Schneider S."/>
            <person name="Schroeder M."/>
            <person name="Klenk H.-P."/>
            <person name="Eisen J.A."/>
        </authorList>
    </citation>
    <scope>NUCLEOTIDE SEQUENCE [LARGE SCALE GENOMIC DNA]</scope>
    <source>
        <strain evidence="3">ATCC 35705 / DSM 5219 / SLP</strain>
    </source>
</reference>
<dbReference type="GO" id="GO:0016740">
    <property type="term" value="F:transferase activity"/>
    <property type="evidence" value="ECO:0007669"/>
    <property type="project" value="TreeGrafter"/>
</dbReference>
<dbReference type="STRING" id="547558.Mmah_0272"/>
<dbReference type="OrthoDB" id="7773at2157"/>
<dbReference type="AlphaFoldDB" id="D5E9F3"/>
<protein>
    <submittedName>
        <fullName evidence="2">Beta-lactamase domain protein</fullName>
    </submittedName>
</protein>
<dbReference type="RefSeq" id="WP_013036747.1">
    <property type="nucleotide sequence ID" value="NC_014002.1"/>
</dbReference>
<sequence>MQLSVVYDNNAAEGFHAGWGFACLIQQEDTTLLFDTGWNGPALLENLKKVGIKPSDIDILILSHQHWDHIGGLSAILHNSASLEVYVPQAFSPNLKKEIARRAHLIEVTRSRQLCKGVFTTGQLGSSIKEQSLILQSEDELYIITGCAHPGLGGIIDSAAKMGHVTGVLGGLHDFNDMAKLGQLSYIAAGHCTSHQDEIRRKYPANFAYIYAGYSVDI</sequence>
<dbReference type="InterPro" id="IPR001279">
    <property type="entry name" value="Metallo-B-lactamas"/>
</dbReference>
<accession>D5E9F3</accession>
<dbReference type="KEGG" id="mmh:Mmah_0272"/>
<dbReference type="EMBL" id="CP001994">
    <property type="protein sequence ID" value="ADE35804.1"/>
    <property type="molecule type" value="Genomic_DNA"/>
</dbReference>
<dbReference type="PANTHER" id="PTHR13754">
    <property type="entry name" value="METALLO-BETA-LACTAMASE SUPERFAMILY PROTEIN"/>
    <property type="match status" value="1"/>
</dbReference>
<evidence type="ECO:0000313" key="3">
    <source>
        <dbReference type="Proteomes" id="UP000001059"/>
    </source>
</evidence>
<gene>
    <name evidence="2" type="ordered locus">Mmah_0272</name>
</gene>
<dbReference type="Gene3D" id="3.60.15.10">
    <property type="entry name" value="Ribonuclease Z/Hydroxyacylglutathione hydrolase-like"/>
    <property type="match status" value="1"/>
</dbReference>
<organism evidence="2 3">
    <name type="scientific">Methanohalophilus mahii (strain ATCC 35705 / DSM 5219 / SLP)</name>
    <dbReference type="NCBI Taxonomy" id="547558"/>
    <lineage>
        <taxon>Archaea</taxon>
        <taxon>Methanobacteriati</taxon>
        <taxon>Methanobacteriota</taxon>
        <taxon>Stenosarchaea group</taxon>
        <taxon>Methanomicrobia</taxon>
        <taxon>Methanosarcinales</taxon>
        <taxon>Methanosarcinaceae</taxon>
        <taxon>Methanohalophilus</taxon>
    </lineage>
</organism>
<dbReference type="Proteomes" id="UP000001059">
    <property type="component" value="Chromosome"/>
</dbReference>
<dbReference type="PANTHER" id="PTHR13754:SF13">
    <property type="entry name" value="METALLO-BETA-LACTAMASE SUPERFAMILY PROTEIN (AFU_ORTHOLOGUE AFUA_3G07630)"/>
    <property type="match status" value="1"/>
</dbReference>
<dbReference type="SUPFAM" id="SSF56281">
    <property type="entry name" value="Metallo-hydrolase/oxidoreductase"/>
    <property type="match status" value="1"/>
</dbReference>
<evidence type="ECO:0000259" key="1">
    <source>
        <dbReference type="Pfam" id="PF00753"/>
    </source>
</evidence>
<evidence type="ECO:0000313" key="2">
    <source>
        <dbReference type="EMBL" id="ADE35804.1"/>
    </source>
</evidence>
<dbReference type="Pfam" id="PF00753">
    <property type="entry name" value="Lactamase_B"/>
    <property type="match status" value="1"/>
</dbReference>
<dbReference type="InterPro" id="IPR052926">
    <property type="entry name" value="Metallo-beta-lactamase_dom"/>
</dbReference>
<keyword evidence="3" id="KW-1185">Reference proteome</keyword>
<name>D5E9F3_METMS</name>
<feature type="domain" description="Metallo-beta-lactamase" evidence="1">
    <location>
        <begin position="23"/>
        <end position="88"/>
    </location>
</feature>
<dbReference type="CDD" id="cd07713">
    <property type="entry name" value="DHPS-like_MBL-fold"/>
    <property type="match status" value="1"/>
</dbReference>
<dbReference type="InterPro" id="IPR041712">
    <property type="entry name" value="DHPS-like_MBL-fold"/>
</dbReference>
<proteinExistence type="predicted"/>
<dbReference type="HOGENOM" id="CLU_036012_1_0_2"/>
<dbReference type="GeneID" id="8982404"/>
<dbReference type="InterPro" id="IPR036866">
    <property type="entry name" value="RibonucZ/Hydroxyglut_hydro"/>
</dbReference>